<proteinExistence type="predicted"/>
<dbReference type="EMBL" id="ML996579">
    <property type="protein sequence ID" value="KAF2754667.1"/>
    <property type="molecule type" value="Genomic_DNA"/>
</dbReference>
<evidence type="ECO:0008006" key="4">
    <source>
        <dbReference type="Google" id="ProtNLM"/>
    </source>
</evidence>
<dbReference type="RefSeq" id="XP_033597118.1">
    <property type="nucleotide sequence ID" value="XM_033744605.1"/>
</dbReference>
<accession>A0A6A6VZC6</accession>
<feature type="chain" id="PRO_5025369707" description="Secreted protein" evidence="1">
    <location>
        <begin position="22"/>
        <end position="82"/>
    </location>
</feature>
<keyword evidence="3" id="KW-1185">Reference proteome</keyword>
<reference evidence="2" key="1">
    <citation type="journal article" date="2020" name="Stud. Mycol.">
        <title>101 Dothideomycetes genomes: a test case for predicting lifestyles and emergence of pathogens.</title>
        <authorList>
            <person name="Haridas S."/>
            <person name="Albert R."/>
            <person name="Binder M."/>
            <person name="Bloem J."/>
            <person name="Labutti K."/>
            <person name="Salamov A."/>
            <person name="Andreopoulos B."/>
            <person name="Baker S."/>
            <person name="Barry K."/>
            <person name="Bills G."/>
            <person name="Bluhm B."/>
            <person name="Cannon C."/>
            <person name="Castanera R."/>
            <person name="Culley D."/>
            <person name="Daum C."/>
            <person name="Ezra D."/>
            <person name="Gonzalez J."/>
            <person name="Henrissat B."/>
            <person name="Kuo A."/>
            <person name="Liang C."/>
            <person name="Lipzen A."/>
            <person name="Lutzoni F."/>
            <person name="Magnuson J."/>
            <person name="Mondo S."/>
            <person name="Nolan M."/>
            <person name="Ohm R."/>
            <person name="Pangilinan J."/>
            <person name="Park H.-J."/>
            <person name="Ramirez L."/>
            <person name="Alfaro M."/>
            <person name="Sun H."/>
            <person name="Tritt A."/>
            <person name="Yoshinaga Y."/>
            <person name="Zwiers L.-H."/>
            <person name="Turgeon B."/>
            <person name="Goodwin S."/>
            <person name="Spatafora J."/>
            <person name="Crous P."/>
            <person name="Grigoriev I."/>
        </authorList>
    </citation>
    <scope>NUCLEOTIDE SEQUENCE</scope>
    <source>
        <strain evidence="2">CBS 121739</strain>
    </source>
</reference>
<name>A0A6A6VZC6_9PEZI</name>
<evidence type="ECO:0000313" key="2">
    <source>
        <dbReference type="EMBL" id="KAF2754667.1"/>
    </source>
</evidence>
<organism evidence="2 3">
    <name type="scientific">Pseudovirgaria hyperparasitica</name>
    <dbReference type="NCBI Taxonomy" id="470096"/>
    <lineage>
        <taxon>Eukaryota</taxon>
        <taxon>Fungi</taxon>
        <taxon>Dikarya</taxon>
        <taxon>Ascomycota</taxon>
        <taxon>Pezizomycotina</taxon>
        <taxon>Dothideomycetes</taxon>
        <taxon>Dothideomycetes incertae sedis</taxon>
        <taxon>Acrospermales</taxon>
        <taxon>Acrospermaceae</taxon>
        <taxon>Pseudovirgaria</taxon>
    </lineage>
</organism>
<sequence length="82" mass="8526">MSLWQTMTIIHVSAMITTTSTFPHVASPLPGCCPNCSSTAIAPVSAQSSTVHDVCRTRASLGESSPLAAIEEKLPLSLKSGL</sequence>
<feature type="signal peptide" evidence="1">
    <location>
        <begin position="1"/>
        <end position="21"/>
    </location>
</feature>
<gene>
    <name evidence="2" type="ORF">EJ05DRAFT_479106</name>
</gene>
<keyword evidence="1" id="KW-0732">Signal</keyword>
<protein>
    <recommendedName>
        <fullName evidence="4">Secreted protein</fullName>
    </recommendedName>
</protein>
<dbReference type="GeneID" id="54485659"/>
<evidence type="ECO:0000313" key="3">
    <source>
        <dbReference type="Proteomes" id="UP000799437"/>
    </source>
</evidence>
<dbReference type="AlphaFoldDB" id="A0A6A6VZC6"/>
<evidence type="ECO:0000256" key="1">
    <source>
        <dbReference type="SAM" id="SignalP"/>
    </source>
</evidence>
<dbReference type="Proteomes" id="UP000799437">
    <property type="component" value="Unassembled WGS sequence"/>
</dbReference>